<evidence type="ECO:0000313" key="1">
    <source>
        <dbReference type="EMBL" id="MCS0583955.1"/>
    </source>
</evidence>
<keyword evidence="2" id="KW-1185">Reference proteome</keyword>
<name>A0ABT1ZVI8_9BURK</name>
<reference evidence="1 2" key="1">
    <citation type="submission" date="2022-08" db="EMBL/GenBank/DDBJ databases">
        <title>Reclassification of Massilia species as members of the genera Telluria, Duganella, Pseudoduganella, Mokoshia gen. nov. and Zemynaea gen. nov. using orthogonal and non-orthogonal genome-based approaches.</title>
        <authorList>
            <person name="Bowman J.P."/>
        </authorList>
    </citation>
    <scope>NUCLEOTIDE SEQUENCE [LARGE SCALE GENOMIC DNA]</scope>
    <source>
        <strain evidence="1 2">JCM 31316</strain>
    </source>
</reference>
<proteinExistence type="predicted"/>
<organism evidence="1 2">
    <name type="scientific">Massilia pinisoli</name>
    <dbReference type="NCBI Taxonomy" id="1772194"/>
    <lineage>
        <taxon>Bacteria</taxon>
        <taxon>Pseudomonadati</taxon>
        <taxon>Pseudomonadota</taxon>
        <taxon>Betaproteobacteria</taxon>
        <taxon>Burkholderiales</taxon>
        <taxon>Oxalobacteraceae</taxon>
        <taxon>Telluria group</taxon>
        <taxon>Massilia</taxon>
    </lineage>
</organism>
<gene>
    <name evidence="1" type="ORF">NX784_20365</name>
</gene>
<protein>
    <submittedName>
        <fullName evidence="1">Uncharacterized protein</fullName>
    </submittedName>
</protein>
<sequence length="145" mass="15952">MTSSASQRHVQPAAAMPGRIRRTLASRIRHLADSADADFARAFPALVTAVDAAFRREESVLARFGYRRLPECRAENAVILWALRQVAPMVEQGCVEAGRQAVAALDGILLMQRLGNALAAVRVRWRQIRSGRRRPLPRQGVSNGA</sequence>
<dbReference type="Proteomes" id="UP001204151">
    <property type="component" value="Unassembled WGS sequence"/>
</dbReference>
<dbReference type="RefSeq" id="WP_258818521.1">
    <property type="nucleotide sequence ID" value="NZ_JANUGW010000017.1"/>
</dbReference>
<comment type="caution">
    <text evidence="1">The sequence shown here is derived from an EMBL/GenBank/DDBJ whole genome shotgun (WGS) entry which is preliminary data.</text>
</comment>
<evidence type="ECO:0000313" key="2">
    <source>
        <dbReference type="Proteomes" id="UP001204151"/>
    </source>
</evidence>
<accession>A0ABT1ZVI8</accession>
<dbReference type="EMBL" id="JANUGW010000017">
    <property type="protein sequence ID" value="MCS0583955.1"/>
    <property type="molecule type" value="Genomic_DNA"/>
</dbReference>